<geneLocation type="mitochondrion" evidence="2"/>
<feature type="compositionally biased region" description="Low complexity" evidence="1">
    <location>
        <begin position="16"/>
        <end position="26"/>
    </location>
</feature>
<evidence type="ECO:0000256" key="1">
    <source>
        <dbReference type="SAM" id="MobiDB-lite"/>
    </source>
</evidence>
<name>A0A1Y0B044_9LAMI</name>
<gene>
    <name evidence="2" type="ORF">AEK19_MT0539</name>
</gene>
<keyword evidence="2" id="KW-0496">Mitochondrion</keyword>
<feature type="region of interest" description="Disordered" evidence="1">
    <location>
        <begin position="1"/>
        <end position="26"/>
    </location>
</feature>
<accession>A0A1Y0B044</accession>
<feature type="compositionally biased region" description="Polar residues" evidence="1">
    <location>
        <begin position="43"/>
        <end position="55"/>
    </location>
</feature>
<evidence type="ECO:0000313" key="2">
    <source>
        <dbReference type="EMBL" id="ART30795.1"/>
    </source>
</evidence>
<feature type="region of interest" description="Disordered" evidence="1">
    <location>
        <begin position="43"/>
        <end position="62"/>
    </location>
</feature>
<reference evidence="2" key="1">
    <citation type="submission" date="2017-03" db="EMBL/GenBank/DDBJ databases">
        <title>The mitochondrial genome of the carnivorous plant Utricularia reniformis (Lentibulariaceae): structure, comparative analysis and evolutionary landmarks.</title>
        <authorList>
            <person name="Silva S.R."/>
            <person name="Alvarenga D.O."/>
            <person name="Michael T.P."/>
            <person name="Miranda V.F.O."/>
            <person name="Varani A.M."/>
        </authorList>
    </citation>
    <scope>NUCLEOTIDE SEQUENCE</scope>
</reference>
<organism evidence="2">
    <name type="scientific">Utricularia reniformis</name>
    <dbReference type="NCBI Taxonomy" id="192314"/>
    <lineage>
        <taxon>Eukaryota</taxon>
        <taxon>Viridiplantae</taxon>
        <taxon>Streptophyta</taxon>
        <taxon>Embryophyta</taxon>
        <taxon>Tracheophyta</taxon>
        <taxon>Spermatophyta</taxon>
        <taxon>Magnoliopsida</taxon>
        <taxon>eudicotyledons</taxon>
        <taxon>Gunneridae</taxon>
        <taxon>Pentapetalae</taxon>
        <taxon>asterids</taxon>
        <taxon>lamiids</taxon>
        <taxon>Lamiales</taxon>
        <taxon>Lentibulariaceae</taxon>
        <taxon>Utricularia</taxon>
    </lineage>
</organism>
<proteinExistence type="predicted"/>
<dbReference type="AlphaFoldDB" id="A0A1Y0B044"/>
<sequence>MKRIRHLMVRPMSAKPSSPTTESSTLTLSPAVAYGNVLSTSVQPSFHPSSRSQILASPLPLC</sequence>
<protein>
    <submittedName>
        <fullName evidence="2">Uncharacterized protein</fullName>
    </submittedName>
</protein>
<dbReference type="EMBL" id="KY774314">
    <property type="protein sequence ID" value="ART30795.1"/>
    <property type="molecule type" value="Genomic_DNA"/>
</dbReference>